<evidence type="ECO:0000259" key="5">
    <source>
        <dbReference type="Pfam" id="PF00501"/>
    </source>
</evidence>
<comment type="similarity">
    <text evidence="1">Belongs to the ATP-dependent AMP-binding enzyme family.</text>
</comment>
<reference evidence="7 8" key="1">
    <citation type="submission" date="2022-06" db="EMBL/GenBank/DDBJ databases">
        <title>Genomic Encyclopedia of Archaeal and Bacterial Type Strains, Phase II (KMG-II): from individual species to whole genera.</title>
        <authorList>
            <person name="Goeker M."/>
        </authorList>
    </citation>
    <scope>NUCLEOTIDE SEQUENCE [LARGE SCALE GENOMIC DNA]</scope>
    <source>
        <strain evidence="7 8">DSM 44693</strain>
    </source>
</reference>
<protein>
    <submittedName>
        <fullName evidence="7">Fatty-acyl-CoA synthase</fullName>
    </submittedName>
</protein>
<dbReference type="SUPFAM" id="SSF56801">
    <property type="entry name" value="Acetyl-CoA synthetase-like"/>
    <property type="match status" value="1"/>
</dbReference>
<dbReference type="PANTHER" id="PTHR43107">
    <property type="entry name" value="LONG-CHAIN FATTY ACID TRANSPORT PROTEIN"/>
    <property type="match status" value="1"/>
</dbReference>
<dbReference type="InterPro" id="IPR042099">
    <property type="entry name" value="ANL_N_sf"/>
</dbReference>
<organism evidence="7 8">
    <name type="scientific">Williamsia maris</name>
    <dbReference type="NCBI Taxonomy" id="72806"/>
    <lineage>
        <taxon>Bacteria</taxon>
        <taxon>Bacillati</taxon>
        <taxon>Actinomycetota</taxon>
        <taxon>Actinomycetes</taxon>
        <taxon>Mycobacteriales</taxon>
        <taxon>Nocardiaceae</taxon>
        <taxon>Williamsia</taxon>
    </lineage>
</organism>
<dbReference type="Pfam" id="PF13193">
    <property type="entry name" value="AMP-binding_C"/>
    <property type="match status" value="1"/>
</dbReference>
<gene>
    <name evidence="7" type="ORF">LX13_002522</name>
</gene>
<evidence type="ECO:0000256" key="1">
    <source>
        <dbReference type="ARBA" id="ARBA00006432"/>
    </source>
</evidence>
<dbReference type="PROSITE" id="PS00455">
    <property type="entry name" value="AMP_BINDING"/>
    <property type="match status" value="1"/>
</dbReference>
<sequence length="527" mass="56225">MTPQTVADLLEPLTEVDSSGIWFEGEFVSWRAHLAQARHWATALRAELDPDRPPHVAVLLDNVVEFSVLLCAAAVDGLVLVGLNTTRRGAALARDIATADCGVVLTSPETAHLLDDSEIGSETTVIDITSSDWAARLRAAATRPARPRPRPEITPEQLMMLIFTSGTSGEPKAVCCDHRKFAAAGAMLAQRFGLDDTDVVYLSMPMFHSNAIIAGWSVAVAAGASMALRRTFSARGFLTDVRRYGVTYANYVGKPLSYVLATPGEPDDADTTLRIVYGNEASAHDIVAFAQRFGVTVVDGFGSTEGGVAITRTPDTPPEALGPLVQPNAVIDPETGERCPTAIFDADGSLVNASAAIGEIVNSAGAGLFTGYYRNPDAEAERMRGGRYHTGDLGYVDAAGYVYFAGRLGDWVRVDGENLATGPIERILLRHDEIRLAAVYGIGADVGDEIVASVVGDVGADDLTGFLAAQTDLGPKQWPAHVCLVEELPRTATFKVLKRELAGKALVPTFSLDRATRTYRPARQLGT</sequence>
<comment type="caution">
    <text evidence="7">The sequence shown here is derived from an EMBL/GenBank/DDBJ whole genome shotgun (WGS) entry which is preliminary data.</text>
</comment>
<name>A0ABT1HG81_9NOCA</name>
<dbReference type="RefSeq" id="WP_253661663.1">
    <property type="nucleotide sequence ID" value="NZ_BAAAJQ010000001.1"/>
</dbReference>
<proteinExistence type="inferred from homology"/>
<evidence type="ECO:0000256" key="4">
    <source>
        <dbReference type="ARBA" id="ARBA00022840"/>
    </source>
</evidence>
<evidence type="ECO:0000256" key="2">
    <source>
        <dbReference type="ARBA" id="ARBA00022598"/>
    </source>
</evidence>
<dbReference type="InterPro" id="IPR025110">
    <property type="entry name" value="AMP-bd_C"/>
</dbReference>
<keyword evidence="4" id="KW-0067">ATP-binding</keyword>
<dbReference type="Gene3D" id="3.30.300.30">
    <property type="match status" value="1"/>
</dbReference>
<dbReference type="Proteomes" id="UP001206895">
    <property type="component" value="Unassembled WGS sequence"/>
</dbReference>
<keyword evidence="8" id="KW-1185">Reference proteome</keyword>
<feature type="domain" description="AMP-binding enzyme C-terminal" evidence="6">
    <location>
        <begin position="424"/>
        <end position="495"/>
    </location>
</feature>
<evidence type="ECO:0000259" key="6">
    <source>
        <dbReference type="Pfam" id="PF13193"/>
    </source>
</evidence>
<dbReference type="Pfam" id="PF00501">
    <property type="entry name" value="AMP-binding"/>
    <property type="match status" value="1"/>
</dbReference>
<feature type="domain" description="AMP-dependent synthetase/ligase" evidence="5">
    <location>
        <begin position="23"/>
        <end position="373"/>
    </location>
</feature>
<dbReference type="InterPro" id="IPR020845">
    <property type="entry name" value="AMP-binding_CS"/>
</dbReference>
<evidence type="ECO:0000313" key="7">
    <source>
        <dbReference type="EMBL" id="MCP2176703.1"/>
    </source>
</evidence>
<evidence type="ECO:0000256" key="3">
    <source>
        <dbReference type="ARBA" id="ARBA00022741"/>
    </source>
</evidence>
<dbReference type="PANTHER" id="PTHR43107:SF15">
    <property type="entry name" value="FATTY ACID TRANSPORT PROTEIN 3, ISOFORM A"/>
    <property type="match status" value="1"/>
</dbReference>
<dbReference type="InterPro" id="IPR045851">
    <property type="entry name" value="AMP-bd_C_sf"/>
</dbReference>
<dbReference type="Gene3D" id="3.40.50.12780">
    <property type="entry name" value="N-terminal domain of ligase-like"/>
    <property type="match status" value="1"/>
</dbReference>
<keyword evidence="3" id="KW-0547">Nucleotide-binding</keyword>
<evidence type="ECO:0000313" key="8">
    <source>
        <dbReference type="Proteomes" id="UP001206895"/>
    </source>
</evidence>
<keyword evidence="2" id="KW-0436">Ligase</keyword>
<dbReference type="EMBL" id="JAMTCJ010000002">
    <property type="protein sequence ID" value="MCP2176703.1"/>
    <property type="molecule type" value="Genomic_DNA"/>
</dbReference>
<accession>A0ABT1HG81</accession>
<dbReference type="InterPro" id="IPR000873">
    <property type="entry name" value="AMP-dep_synth/lig_dom"/>
</dbReference>